<keyword evidence="5 7" id="KW-1015">Disulfide bond</keyword>
<dbReference type="InterPro" id="IPR001853">
    <property type="entry name" value="DSBA-like_thioredoxin_dom"/>
</dbReference>
<reference evidence="10 11" key="1">
    <citation type="submission" date="2023-01" db="EMBL/GenBank/DDBJ databases">
        <title>Vibrio sp. KJ40-1 sp.nov, isolated from marine algae.</title>
        <authorList>
            <person name="Butt M."/>
            <person name="Kim J.M.J."/>
            <person name="Jeon C.O.C."/>
        </authorList>
    </citation>
    <scope>NUCLEOTIDE SEQUENCE [LARGE SCALE GENOMIC DNA]</scope>
    <source>
        <strain evidence="10 11">KJ40-1</strain>
    </source>
</reference>
<evidence type="ECO:0000256" key="7">
    <source>
        <dbReference type="PIRNR" id="PIRNR001488"/>
    </source>
</evidence>
<keyword evidence="11" id="KW-1185">Reference proteome</keyword>
<evidence type="ECO:0000313" key="10">
    <source>
        <dbReference type="EMBL" id="MDB1122572.1"/>
    </source>
</evidence>
<evidence type="ECO:0000256" key="4">
    <source>
        <dbReference type="ARBA" id="ARBA00022764"/>
    </source>
</evidence>
<dbReference type="InterPro" id="IPR023205">
    <property type="entry name" value="DsbA/DsbL"/>
</dbReference>
<accession>A0ABT4YLZ6</accession>
<dbReference type="PANTHER" id="PTHR35891:SF2">
    <property type="entry name" value="THIOL:DISULFIDE INTERCHANGE PROTEIN DSBA"/>
    <property type="match status" value="1"/>
</dbReference>
<dbReference type="PIRSF" id="PIRSF001488">
    <property type="entry name" value="Tdi_protein"/>
    <property type="match status" value="1"/>
</dbReference>
<dbReference type="SUPFAM" id="SSF52833">
    <property type="entry name" value="Thioredoxin-like"/>
    <property type="match status" value="1"/>
</dbReference>
<dbReference type="CDD" id="cd03019">
    <property type="entry name" value="DsbA_DsbA"/>
    <property type="match status" value="1"/>
</dbReference>
<evidence type="ECO:0000259" key="9">
    <source>
        <dbReference type="PROSITE" id="PS51352"/>
    </source>
</evidence>
<evidence type="ECO:0000256" key="5">
    <source>
        <dbReference type="ARBA" id="ARBA00023157"/>
    </source>
</evidence>
<protein>
    <recommendedName>
        <fullName evidence="7">Thiol:disulfide interchange protein</fullName>
    </recommendedName>
</protein>
<dbReference type="PANTHER" id="PTHR35891">
    <property type="entry name" value="THIOL:DISULFIDE INTERCHANGE PROTEIN DSBA"/>
    <property type="match status" value="1"/>
</dbReference>
<dbReference type="Proteomes" id="UP001210678">
    <property type="component" value="Unassembled WGS sequence"/>
</dbReference>
<dbReference type="InterPro" id="IPR017937">
    <property type="entry name" value="Thioredoxin_CS"/>
</dbReference>
<dbReference type="InterPro" id="IPR013766">
    <property type="entry name" value="Thioredoxin_domain"/>
</dbReference>
<dbReference type="InterPro" id="IPR050824">
    <property type="entry name" value="Thiol_disulfide_DsbA"/>
</dbReference>
<keyword evidence="6" id="KW-0676">Redox-active center</keyword>
<evidence type="ECO:0000256" key="3">
    <source>
        <dbReference type="ARBA" id="ARBA00022729"/>
    </source>
</evidence>
<dbReference type="PROSITE" id="PS00194">
    <property type="entry name" value="THIOREDOXIN_1"/>
    <property type="match status" value="1"/>
</dbReference>
<keyword evidence="3 8" id="KW-0732">Signal</keyword>
<sequence length="199" mass="22697">MKKIFMLLATALLSVSVQAAQFNEGTHYDVLNLEKTSTPTVTEYFSFYCGHCNNFEPVIQQLKTKLPKNAKFQKVHVSFMGGNMGVPMAKAYASMVVLKVEDQMVPYMFNQIHNLRTPPKTEADLRQMFIDQGIDAKKFDSAYNGFAIDSMQKRFDKQFKDVKLTGVPGVVVNNKYIVKTDGIKSYDEYFDLVNYLLNQ</sequence>
<feature type="domain" description="Thioredoxin" evidence="9">
    <location>
        <begin position="6"/>
        <end position="198"/>
    </location>
</feature>
<comment type="subcellular location">
    <subcellularLocation>
        <location evidence="1 7">Periplasm</location>
    </subcellularLocation>
</comment>
<comment type="similarity">
    <text evidence="2">Belongs to the thioredoxin family. DsbA subfamily.</text>
</comment>
<gene>
    <name evidence="10" type="ORF">PGX00_02025</name>
</gene>
<evidence type="ECO:0000256" key="2">
    <source>
        <dbReference type="ARBA" id="ARBA00005791"/>
    </source>
</evidence>
<organism evidence="10 11">
    <name type="scientific">Vibrio algarum</name>
    <dbReference type="NCBI Taxonomy" id="3020714"/>
    <lineage>
        <taxon>Bacteria</taxon>
        <taxon>Pseudomonadati</taxon>
        <taxon>Pseudomonadota</taxon>
        <taxon>Gammaproteobacteria</taxon>
        <taxon>Vibrionales</taxon>
        <taxon>Vibrionaceae</taxon>
        <taxon>Vibrio</taxon>
    </lineage>
</organism>
<evidence type="ECO:0000313" key="11">
    <source>
        <dbReference type="Proteomes" id="UP001210678"/>
    </source>
</evidence>
<feature type="chain" id="PRO_5047176665" description="Thiol:disulfide interchange protein" evidence="8">
    <location>
        <begin position="20"/>
        <end position="199"/>
    </location>
</feature>
<feature type="signal peptide" evidence="8">
    <location>
        <begin position="1"/>
        <end position="19"/>
    </location>
</feature>
<proteinExistence type="inferred from homology"/>
<comment type="caution">
    <text evidence="10">The sequence shown here is derived from an EMBL/GenBank/DDBJ whole genome shotgun (WGS) entry which is preliminary data.</text>
</comment>
<name>A0ABT4YLZ6_9VIBR</name>
<evidence type="ECO:0000256" key="1">
    <source>
        <dbReference type="ARBA" id="ARBA00004418"/>
    </source>
</evidence>
<dbReference type="Gene3D" id="3.40.30.10">
    <property type="entry name" value="Glutaredoxin"/>
    <property type="match status" value="1"/>
</dbReference>
<dbReference type="EMBL" id="JAQLOI010000001">
    <property type="protein sequence ID" value="MDB1122572.1"/>
    <property type="molecule type" value="Genomic_DNA"/>
</dbReference>
<evidence type="ECO:0000256" key="6">
    <source>
        <dbReference type="ARBA" id="ARBA00023284"/>
    </source>
</evidence>
<keyword evidence="4 7" id="KW-0574">Periplasm</keyword>
<dbReference type="RefSeq" id="WP_272132465.1">
    <property type="nucleotide sequence ID" value="NZ_JAQLOI010000001.1"/>
</dbReference>
<dbReference type="Pfam" id="PF01323">
    <property type="entry name" value="DSBA"/>
    <property type="match status" value="1"/>
</dbReference>
<evidence type="ECO:0000256" key="8">
    <source>
        <dbReference type="SAM" id="SignalP"/>
    </source>
</evidence>
<dbReference type="PROSITE" id="PS51352">
    <property type="entry name" value="THIOREDOXIN_2"/>
    <property type="match status" value="1"/>
</dbReference>
<dbReference type="InterPro" id="IPR036249">
    <property type="entry name" value="Thioredoxin-like_sf"/>
</dbReference>